<dbReference type="PANTHER" id="PTHR22911">
    <property type="entry name" value="ACYL-MALONYL CONDENSING ENZYME-RELATED"/>
    <property type="match status" value="1"/>
</dbReference>
<evidence type="ECO:0000313" key="4">
    <source>
        <dbReference type="Proteomes" id="UP000054937"/>
    </source>
</evidence>
<dbReference type="SUPFAM" id="SSF103481">
    <property type="entry name" value="Multidrug resistance efflux transporter EmrE"/>
    <property type="match status" value="2"/>
</dbReference>
<dbReference type="AlphaFoldDB" id="A0A0V0Q861"/>
<dbReference type="Pfam" id="PF00892">
    <property type="entry name" value="EamA"/>
    <property type="match status" value="2"/>
</dbReference>
<feature type="transmembrane region" description="Helical" evidence="1">
    <location>
        <begin position="228"/>
        <end position="252"/>
    </location>
</feature>
<dbReference type="GO" id="GO:0016020">
    <property type="term" value="C:membrane"/>
    <property type="evidence" value="ECO:0007669"/>
    <property type="project" value="InterPro"/>
</dbReference>
<gene>
    <name evidence="3" type="ORF">PPERSA_12888</name>
</gene>
<keyword evidence="4" id="KW-1185">Reference proteome</keyword>
<feature type="domain" description="EamA" evidence="2">
    <location>
        <begin position="29"/>
        <end position="159"/>
    </location>
</feature>
<protein>
    <recommendedName>
        <fullName evidence="2">EamA domain-containing protein</fullName>
    </recommendedName>
</protein>
<dbReference type="InParanoid" id="A0A0V0Q861"/>
<comment type="caution">
    <text evidence="3">The sequence shown here is derived from an EMBL/GenBank/DDBJ whole genome shotgun (WGS) entry which is preliminary data.</text>
</comment>
<dbReference type="InterPro" id="IPR000620">
    <property type="entry name" value="EamA_dom"/>
</dbReference>
<feature type="transmembrane region" description="Helical" evidence="1">
    <location>
        <begin position="114"/>
        <end position="136"/>
    </location>
</feature>
<dbReference type="PANTHER" id="PTHR22911:SF137">
    <property type="entry name" value="SOLUTE CARRIER FAMILY 35 MEMBER G2-RELATED"/>
    <property type="match status" value="1"/>
</dbReference>
<dbReference type="Proteomes" id="UP000054937">
    <property type="component" value="Unassembled WGS sequence"/>
</dbReference>
<feature type="transmembrane region" description="Helical" evidence="1">
    <location>
        <begin position="258"/>
        <end position="279"/>
    </location>
</feature>
<accession>A0A0V0Q861</accession>
<feature type="transmembrane region" description="Helical" evidence="1">
    <location>
        <begin position="291"/>
        <end position="310"/>
    </location>
</feature>
<evidence type="ECO:0000259" key="2">
    <source>
        <dbReference type="Pfam" id="PF00892"/>
    </source>
</evidence>
<evidence type="ECO:0000256" key="1">
    <source>
        <dbReference type="SAM" id="Phobius"/>
    </source>
</evidence>
<feature type="domain" description="EamA" evidence="2">
    <location>
        <begin position="199"/>
        <end position="330"/>
    </location>
</feature>
<feature type="transmembrane region" description="Helical" evidence="1">
    <location>
        <begin position="197"/>
        <end position="216"/>
    </location>
</feature>
<keyword evidence="1" id="KW-0812">Transmembrane</keyword>
<organism evidence="3 4">
    <name type="scientific">Pseudocohnilembus persalinus</name>
    <name type="common">Ciliate</name>
    <dbReference type="NCBI Taxonomy" id="266149"/>
    <lineage>
        <taxon>Eukaryota</taxon>
        <taxon>Sar</taxon>
        <taxon>Alveolata</taxon>
        <taxon>Ciliophora</taxon>
        <taxon>Intramacronucleata</taxon>
        <taxon>Oligohymenophorea</taxon>
        <taxon>Scuticociliatia</taxon>
        <taxon>Philasterida</taxon>
        <taxon>Pseudocohnilembidae</taxon>
        <taxon>Pseudocohnilembus</taxon>
    </lineage>
</organism>
<dbReference type="InterPro" id="IPR037185">
    <property type="entry name" value="EmrE-like"/>
</dbReference>
<evidence type="ECO:0000313" key="3">
    <source>
        <dbReference type="EMBL" id="KRW98409.1"/>
    </source>
</evidence>
<proteinExistence type="predicted"/>
<dbReference type="EMBL" id="LDAU01000251">
    <property type="protein sequence ID" value="KRW98409.1"/>
    <property type="molecule type" value="Genomic_DNA"/>
</dbReference>
<keyword evidence="1" id="KW-0472">Membrane</keyword>
<dbReference type="OMA" id="IEYFTKY"/>
<dbReference type="OrthoDB" id="306876at2759"/>
<feature type="transmembrane region" description="Helical" evidence="1">
    <location>
        <begin position="143"/>
        <end position="159"/>
    </location>
</feature>
<feature type="transmembrane region" description="Helical" evidence="1">
    <location>
        <begin position="316"/>
        <end position="334"/>
    </location>
</feature>
<name>A0A0V0Q861_PSEPJ</name>
<keyword evidence="1" id="KW-1133">Transmembrane helix</keyword>
<reference evidence="3 4" key="1">
    <citation type="journal article" date="2015" name="Sci. Rep.">
        <title>Genome of the facultative scuticociliatosis pathogen Pseudocohnilembus persalinus provides insight into its virulence through horizontal gene transfer.</title>
        <authorList>
            <person name="Xiong J."/>
            <person name="Wang G."/>
            <person name="Cheng J."/>
            <person name="Tian M."/>
            <person name="Pan X."/>
            <person name="Warren A."/>
            <person name="Jiang C."/>
            <person name="Yuan D."/>
            <person name="Miao W."/>
        </authorList>
    </citation>
    <scope>NUCLEOTIDE SEQUENCE [LARGE SCALE GENOMIC DNA]</scope>
    <source>
        <strain evidence="3">36N120E</strain>
    </source>
</reference>
<sequence length="336" mass="38422">MKTPQNTQQIGLLEKLTLQFDKKFQYAPYIYMLICSTTMSLLQLCIKIEQEISVFQILMIRGMISYCINYRAASYDRYEVYPKNKQTNSLLIQRGTIQSLTVFFMFTGCQMIELGIANILWLSNPLWTVIVSVIFYNQKFNVGLLKYIILCFVGIILIFKPPAFLVSSKIEEIVDENQEQLNEPSYFDFIPDNYRQIIGQSVSLLAAILFAFLANISSKLKGKTSPSILLQYMYVGNITFSGCMLIAFGYSSTKPFSSFYHIGMMLIITVLSLVSQYFMQLALMKANPQKVVPLIQIQVLYAVIYDYFIFGNIIQPGSVIGSILIVFCCYRIAVKK</sequence>